<dbReference type="AlphaFoldDB" id="S3HDM3"/>
<dbReference type="PANTHER" id="PTHR43832">
    <property type="match status" value="1"/>
</dbReference>
<dbReference type="FunFam" id="3.40.50.150:FF:000554">
    <property type="entry name" value="Cation-transporting ATPase"/>
    <property type="match status" value="1"/>
</dbReference>
<dbReference type="eggNOG" id="COG2230">
    <property type="taxonomic scope" value="Bacteria"/>
</dbReference>
<gene>
    <name evidence="1" type="ORF">RGCCGE502_21975</name>
</gene>
<comment type="caution">
    <text evidence="1">The sequence shown here is derived from an EMBL/GenBank/DDBJ whole genome shotgun (WGS) entry which is preliminary data.</text>
</comment>
<proteinExistence type="predicted"/>
<keyword evidence="2" id="KW-1185">Reference proteome</keyword>
<organism evidence="1 2">
    <name type="scientific">Rhizobium grahamii CCGE 502</name>
    <dbReference type="NCBI Taxonomy" id="990285"/>
    <lineage>
        <taxon>Bacteria</taxon>
        <taxon>Pseudomonadati</taxon>
        <taxon>Pseudomonadota</taxon>
        <taxon>Alphaproteobacteria</taxon>
        <taxon>Hyphomicrobiales</taxon>
        <taxon>Rhizobiaceae</taxon>
        <taxon>Rhizobium/Agrobacterium group</taxon>
        <taxon>Rhizobium</taxon>
    </lineage>
</organism>
<protein>
    <submittedName>
        <fullName evidence="1">Cyclopropane-fatty-acyl-phospholipid synthase</fullName>
    </submittedName>
</protein>
<evidence type="ECO:0000313" key="1">
    <source>
        <dbReference type="EMBL" id="EPE96150.1"/>
    </source>
</evidence>
<dbReference type="Proteomes" id="UP000014411">
    <property type="component" value="Unassembled WGS sequence"/>
</dbReference>
<reference evidence="1 2" key="1">
    <citation type="journal article" date="2012" name="J. Bacteriol.">
        <title>Genome sequence of Rhizobium grahamii CCGE502, a broad-host-range symbiont with low nodulation competitiveness in Phaseolus vulgaris.</title>
        <authorList>
            <person name="Althabegoiti M.J."/>
            <person name="Lozano L."/>
            <person name="Torres-Tejerizo G."/>
            <person name="Ormeno-Orrillo E."/>
            <person name="Rogel M.A."/>
            <person name="Gonzalez V."/>
            <person name="Martinez-Romero E."/>
        </authorList>
    </citation>
    <scope>NUCLEOTIDE SEQUENCE [LARGE SCALE GENOMIC DNA]</scope>
    <source>
        <strain evidence="1 2">CCGE 502</strain>
    </source>
</reference>
<evidence type="ECO:0000313" key="2">
    <source>
        <dbReference type="Proteomes" id="UP000014411"/>
    </source>
</evidence>
<dbReference type="InterPro" id="IPR029063">
    <property type="entry name" value="SAM-dependent_MTases_sf"/>
</dbReference>
<dbReference type="PANTHER" id="PTHR43832:SF1">
    <property type="entry name" value="S-ADENOSYL-L-METHIONINE-DEPENDENT METHYLTRANSFERASES SUPERFAMILY PROTEIN"/>
    <property type="match status" value="1"/>
</dbReference>
<dbReference type="Gene3D" id="3.40.50.150">
    <property type="entry name" value="Vaccinia Virus protein VP39"/>
    <property type="match status" value="1"/>
</dbReference>
<name>S3HDM3_9HYPH</name>
<dbReference type="Pfam" id="PF02353">
    <property type="entry name" value="CMAS"/>
    <property type="match status" value="1"/>
</dbReference>
<sequence>MNLLALAINSAERAPLTDTLAKVGIAALCARSNRALSKLPQDHEPRFAAAMNDFPIAMHTEAANRQHYDIPAPFFETVLGSRKKYSCCLYPGANVSLDEAEEYALAETCRNAGVTDGMRILELGSGWGSLSLYIASRFPNTRVTSVSNSRSQREYILGRGVELGLTNLTVVTADVNMFQTNELFDRVVSVEMFEHMSNWQRLLAQIRGWLSPIGKLFIHVFTHRARSYRFDQSDPADWIARHFFTGGVMPARDLPHRFPNLFDVENEVHWSGLHYQNTALDWLANFDRDIEKIRPILSTVYGPRHASLWQRRWRLFFLSTAGLFGFDNGSVWGVGQYLMAPVR</sequence>
<accession>S3HDM3</accession>
<dbReference type="RefSeq" id="WP_016556350.1">
    <property type="nucleotide sequence ID" value="NZ_AEYE02000028.1"/>
</dbReference>
<dbReference type="CDD" id="cd02440">
    <property type="entry name" value="AdoMet_MTases"/>
    <property type="match status" value="1"/>
</dbReference>
<dbReference type="SUPFAM" id="SSF53335">
    <property type="entry name" value="S-adenosyl-L-methionine-dependent methyltransferases"/>
    <property type="match status" value="1"/>
</dbReference>
<dbReference type="EMBL" id="AEYE02000028">
    <property type="protein sequence ID" value="EPE96150.1"/>
    <property type="molecule type" value="Genomic_DNA"/>
</dbReference>
<dbReference type="STRING" id="990285.RGCCGE502_21975"/>
<dbReference type="HOGENOM" id="CLU_045794_0_0_5"/>